<comment type="caution">
    <text evidence="3">The sequence shown here is derived from an EMBL/GenBank/DDBJ whole genome shotgun (WGS) entry which is preliminary data.</text>
</comment>
<evidence type="ECO:0000256" key="1">
    <source>
        <dbReference type="SAM" id="Phobius"/>
    </source>
</evidence>
<dbReference type="InterPro" id="IPR038522">
    <property type="entry name" value="T4/T6SS_DotU_sf"/>
</dbReference>
<dbReference type="PANTHER" id="PTHR38033:SF1">
    <property type="entry name" value="DOTU FAMILY TYPE IV_VI SECRETION SYSTEM PROTEIN"/>
    <property type="match status" value="1"/>
</dbReference>
<dbReference type="OrthoDB" id="345640at2"/>
<name>A0A4V1LPI2_9BACT</name>
<keyword evidence="1" id="KW-0472">Membrane</keyword>
<feature type="transmembrane region" description="Helical" evidence="1">
    <location>
        <begin position="236"/>
        <end position="256"/>
    </location>
</feature>
<reference evidence="3 4" key="1">
    <citation type="submission" date="2017-10" db="EMBL/GenBank/DDBJ databases">
        <title>Genomics of the genus Arcobacter.</title>
        <authorList>
            <person name="Perez-Cataluna A."/>
            <person name="Figueras M.J."/>
        </authorList>
    </citation>
    <scope>NUCLEOTIDE SEQUENCE [LARGE SCALE GENOMIC DNA]</scope>
    <source>
        <strain evidence="3 4">DSM 24636</strain>
    </source>
</reference>
<evidence type="ECO:0000313" key="3">
    <source>
        <dbReference type="EMBL" id="RXJ61288.1"/>
    </source>
</evidence>
<dbReference type="Gene3D" id="1.25.40.590">
    <property type="entry name" value="Type IV / VI secretion system, DotU"/>
    <property type="match status" value="1"/>
</dbReference>
<gene>
    <name evidence="3" type="ORF">CRV06_14040</name>
</gene>
<keyword evidence="1" id="KW-0812">Transmembrane</keyword>
<dbReference type="RefSeq" id="WP_129082957.1">
    <property type="nucleotide sequence ID" value="NZ_CP041070.1"/>
</dbReference>
<evidence type="ECO:0000259" key="2">
    <source>
        <dbReference type="Pfam" id="PF09850"/>
    </source>
</evidence>
<dbReference type="NCBIfam" id="NF038228">
    <property type="entry name" value="IcmH_DotU_IVB"/>
    <property type="match status" value="1"/>
</dbReference>
<dbReference type="EMBL" id="PDKO01000017">
    <property type="protein sequence ID" value="RXJ61288.1"/>
    <property type="molecule type" value="Genomic_DNA"/>
</dbReference>
<proteinExistence type="predicted"/>
<keyword evidence="1" id="KW-1133">Transmembrane helix</keyword>
<dbReference type="STRING" id="877500.GCA_000935065_00627"/>
<sequence length="285" mass="33057">MGNKTILISNDNRSNTLTNFDKVDMTPYDNFRKQSSTFRRNNLKTKANEYEISFNPFINAASPLIKYVLEVCENSNDEAQMDDIRQNCISKINLYGETALNYGIDNTEVLVTRYILCTFVDELMNMNFSSGNKSWSSNSLLNIFHRETYGGENFFHLLDKFLKTSAKYIHILELMYICMALGFEGKYRVIDRGEVELNNIKDSLFRQIKIVKGRDPYTFYTSQEPSKDKYRLFNKIPYSLLFLGIFLFLAIIYSILTLTLSSQNSDFMDVVNNKKVVVDNLKGIE</sequence>
<dbReference type="AlphaFoldDB" id="A0A4V1LPI2"/>
<accession>A0A4V1LPI2</accession>
<dbReference type="Pfam" id="PF09850">
    <property type="entry name" value="DotU"/>
    <property type="match status" value="1"/>
</dbReference>
<dbReference type="Proteomes" id="UP000290191">
    <property type="component" value="Unassembled WGS sequence"/>
</dbReference>
<protein>
    <submittedName>
        <fullName evidence="3">Type IV / VI secretion system protein</fullName>
    </submittedName>
</protein>
<keyword evidence="4" id="KW-1185">Reference proteome</keyword>
<dbReference type="PANTHER" id="PTHR38033">
    <property type="entry name" value="MEMBRANE PROTEIN-RELATED"/>
    <property type="match status" value="1"/>
</dbReference>
<evidence type="ECO:0000313" key="4">
    <source>
        <dbReference type="Proteomes" id="UP000290191"/>
    </source>
</evidence>
<dbReference type="InterPro" id="IPR017732">
    <property type="entry name" value="T4/T6SS_DotU"/>
</dbReference>
<feature type="domain" description="Type IV / VI secretion system DotU" evidence="2">
    <location>
        <begin position="56"/>
        <end position="258"/>
    </location>
</feature>
<dbReference type="NCBIfam" id="TIGR03349">
    <property type="entry name" value="IV_VI_DotU"/>
    <property type="match status" value="1"/>
</dbReference>
<organism evidence="3 4">
    <name type="scientific">Halarcobacter anaerophilus</name>
    <dbReference type="NCBI Taxonomy" id="877500"/>
    <lineage>
        <taxon>Bacteria</taxon>
        <taxon>Pseudomonadati</taxon>
        <taxon>Campylobacterota</taxon>
        <taxon>Epsilonproteobacteria</taxon>
        <taxon>Campylobacterales</taxon>
        <taxon>Arcobacteraceae</taxon>
        <taxon>Halarcobacter</taxon>
    </lineage>
</organism>